<dbReference type="OrthoDB" id="9398433at2759"/>
<protein>
    <submittedName>
        <fullName evidence="2">Uncharacterized protein</fullName>
    </submittedName>
</protein>
<evidence type="ECO:0000313" key="3">
    <source>
        <dbReference type="Proteomes" id="UP000190648"/>
    </source>
</evidence>
<accession>A0A1V4KGF2</accession>
<dbReference type="Proteomes" id="UP000190648">
    <property type="component" value="Unassembled WGS sequence"/>
</dbReference>
<proteinExistence type="predicted"/>
<feature type="region of interest" description="Disordered" evidence="1">
    <location>
        <begin position="1"/>
        <end position="35"/>
    </location>
</feature>
<evidence type="ECO:0000313" key="2">
    <source>
        <dbReference type="EMBL" id="OPJ82927.1"/>
    </source>
</evidence>
<name>A0A1V4KGF2_PATFA</name>
<organism evidence="2 3">
    <name type="scientific">Patagioenas fasciata monilis</name>
    <dbReference type="NCBI Taxonomy" id="372326"/>
    <lineage>
        <taxon>Eukaryota</taxon>
        <taxon>Metazoa</taxon>
        <taxon>Chordata</taxon>
        <taxon>Craniata</taxon>
        <taxon>Vertebrata</taxon>
        <taxon>Euteleostomi</taxon>
        <taxon>Archelosauria</taxon>
        <taxon>Archosauria</taxon>
        <taxon>Dinosauria</taxon>
        <taxon>Saurischia</taxon>
        <taxon>Theropoda</taxon>
        <taxon>Coelurosauria</taxon>
        <taxon>Aves</taxon>
        <taxon>Neognathae</taxon>
        <taxon>Neoaves</taxon>
        <taxon>Columbimorphae</taxon>
        <taxon>Columbiformes</taxon>
        <taxon>Columbidae</taxon>
        <taxon>Patagioenas</taxon>
    </lineage>
</organism>
<comment type="caution">
    <text evidence="2">The sequence shown here is derived from an EMBL/GenBank/DDBJ whole genome shotgun (WGS) entry which is preliminary data.</text>
</comment>
<sequence>MPSPAVRWGQTRALQKDPHSQSSSPVKTKRASPWGGQCWSLPAGSTTLHPPAFSVSDRIISTPSRLTHDISLEEFEDEDLSEITDECGISLHCKESLATRVSAMGIRMETGMGRE</sequence>
<evidence type="ECO:0000256" key="1">
    <source>
        <dbReference type="SAM" id="MobiDB-lite"/>
    </source>
</evidence>
<dbReference type="STRING" id="372326.A0A1V4KGF2"/>
<dbReference type="EMBL" id="LSYS01003385">
    <property type="protein sequence ID" value="OPJ82927.1"/>
    <property type="molecule type" value="Genomic_DNA"/>
</dbReference>
<reference evidence="2 3" key="1">
    <citation type="submission" date="2016-02" db="EMBL/GenBank/DDBJ databases">
        <title>Band-tailed pigeon sequencing and assembly.</title>
        <authorList>
            <person name="Soares A.E."/>
            <person name="Novak B.J."/>
            <person name="Rice E.S."/>
            <person name="O'Connell B."/>
            <person name="Chang D."/>
            <person name="Weber S."/>
            <person name="Shapiro B."/>
        </authorList>
    </citation>
    <scope>NUCLEOTIDE SEQUENCE [LARGE SCALE GENOMIC DNA]</scope>
    <source>
        <strain evidence="2">BTP2013</strain>
        <tissue evidence="2">Blood</tissue>
    </source>
</reference>
<dbReference type="AlphaFoldDB" id="A0A1V4KGF2"/>
<gene>
    <name evidence="2" type="ORF">AV530_010384</name>
</gene>
<keyword evidence="3" id="KW-1185">Reference proteome</keyword>